<evidence type="ECO:0000313" key="2">
    <source>
        <dbReference type="Proteomes" id="UP001218218"/>
    </source>
</evidence>
<dbReference type="AlphaFoldDB" id="A0AAD6Z3M2"/>
<dbReference type="Proteomes" id="UP001218218">
    <property type="component" value="Unassembled WGS sequence"/>
</dbReference>
<reference evidence="1" key="1">
    <citation type="submission" date="2023-03" db="EMBL/GenBank/DDBJ databases">
        <title>Massive genome expansion in bonnet fungi (Mycena s.s.) driven by repeated elements and novel gene families across ecological guilds.</title>
        <authorList>
            <consortium name="Lawrence Berkeley National Laboratory"/>
            <person name="Harder C.B."/>
            <person name="Miyauchi S."/>
            <person name="Viragh M."/>
            <person name="Kuo A."/>
            <person name="Thoen E."/>
            <person name="Andreopoulos B."/>
            <person name="Lu D."/>
            <person name="Skrede I."/>
            <person name="Drula E."/>
            <person name="Henrissat B."/>
            <person name="Morin E."/>
            <person name="Kohler A."/>
            <person name="Barry K."/>
            <person name="LaButti K."/>
            <person name="Morin E."/>
            <person name="Salamov A."/>
            <person name="Lipzen A."/>
            <person name="Mereny Z."/>
            <person name="Hegedus B."/>
            <person name="Baldrian P."/>
            <person name="Stursova M."/>
            <person name="Weitz H."/>
            <person name="Taylor A."/>
            <person name="Grigoriev I.V."/>
            <person name="Nagy L.G."/>
            <person name="Martin F."/>
            <person name="Kauserud H."/>
        </authorList>
    </citation>
    <scope>NUCLEOTIDE SEQUENCE</scope>
    <source>
        <strain evidence="1">CBHHK002</strain>
    </source>
</reference>
<dbReference type="EMBL" id="JARIHO010000092">
    <property type="protein sequence ID" value="KAJ7306633.1"/>
    <property type="molecule type" value="Genomic_DNA"/>
</dbReference>
<evidence type="ECO:0000313" key="1">
    <source>
        <dbReference type="EMBL" id="KAJ7306633.1"/>
    </source>
</evidence>
<accession>A0AAD6Z3M2</accession>
<protein>
    <submittedName>
        <fullName evidence="1">Uncharacterized protein</fullName>
    </submittedName>
</protein>
<gene>
    <name evidence="1" type="ORF">DFH08DRAFT_824592</name>
</gene>
<proteinExistence type="predicted"/>
<keyword evidence="2" id="KW-1185">Reference proteome</keyword>
<name>A0AAD6Z3M2_9AGAR</name>
<organism evidence="1 2">
    <name type="scientific">Mycena albidolilacea</name>
    <dbReference type="NCBI Taxonomy" id="1033008"/>
    <lineage>
        <taxon>Eukaryota</taxon>
        <taxon>Fungi</taxon>
        <taxon>Dikarya</taxon>
        <taxon>Basidiomycota</taxon>
        <taxon>Agaricomycotina</taxon>
        <taxon>Agaricomycetes</taxon>
        <taxon>Agaricomycetidae</taxon>
        <taxon>Agaricales</taxon>
        <taxon>Marasmiineae</taxon>
        <taxon>Mycenaceae</taxon>
        <taxon>Mycena</taxon>
    </lineage>
</organism>
<sequence>MPRSVYPDIIAEFLSDIDANVKGVELGLTGVKVIVTWTGTEKAVQWETATNLSGVDESGTRLLVMKSTTDFGRSPFQSMNLNTNPVSWLTSRSEATAYLVQCDAVGFSVQDAGSCRFHNRSIDSRGSIS</sequence>
<comment type="caution">
    <text evidence="1">The sequence shown here is derived from an EMBL/GenBank/DDBJ whole genome shotgun (WGS) entry which is preliminary data.</text>
</comment>